<organism evidence="4 5">
    <name type="scientific">Sinobaca qinghaiensis</name>
    <dbReference type="NCBI Taxonomy" id="342944"/>
    <lineage>
        <taxon>Bacteria</taxon>
        <taxon>Bacillati</taxon>
        <taxon>Bacillota</taxon>
        <taxon>Bacilli</taxon>
        <taxon>Bacillales</taxon>
        <taxon>Sporolactobacillaceae</taxon>
        <taxon>Sinobaca</taxon>
    </lineage>
</organism>
<dbReference type="Gene3D" id="3.40.50.720">
    <property type="entry name" value="NAD(P)-binding Rossmann-like Domain"/>
    <property type="match status" value="1"/>
</dbReference>
<keyword evidence="2" id="KW-0560">Oxidoreductase</keyword>
<evidence type="ECO:0000256" key="2">
    <source>
        <dbReference type="ARBA" id="ARBA00023002"/>
    </source>
</evidence>
<dbReference type="AlphaFoldDB" id="A0A419V853"/>
<dbReference type="PANTHER" id="PTHR42760">
    <property type="entry name" value="SHORT-CHAIN DEHYDROGENASES/REDUCTASES FAMILY MEMBER"/>
    <property type="match status" value="1"/>
</dbReference>
<evidence type="ECO:0000313" key="4">
    <source>
        <dbReference type="EMBL" id="RKD76133.1"/>
    </source>
</evidence>
<dbReference type="PRINTS" id="PR00081">
    <property type="entry name" value="GDHRDH"/>
</dbReference>
<dbReference type="PRINTS" id="PR00080">
    <property type="entry name" value="SDRFAMILY"/>
</dbReference>
<evidence type="ECO:0000313" key="5">
    <source>
        <dbReference type="Proteomes" id="UP000285120"/>
    </source>
</evidence>
<dbReference type="SMART" id="SM00822">
    <property type="entry name" value="PKS_KR"/>
    <property type="match status" value="1"/>
</dbReference>
<sequence length="248" mass="27071">MSFENKTVVVTGAAKGIGLAAARMYAEKGAAVVLADIDEKGQAEAEEMQNRSLKAIFIKTDVTRESSVSYLMNRVYEIYGTIDVLINNAGMEAFLSPFEITLEEWENVMQTNLRSVFLGTREAAKVMRQTQNGGAIVNIASTRAMMSEPHSEAYAASKAGIIGLTHSFAASLSPYNITVNAVSPGWIETGDYEKLSIHDHTQHLSNRVGRPADVAKACLYLSEETNDFVTGTNLVIDGGMTRKMIYEE</sequence>
<keyword evidence="5" id="KW-1185">Reference proteome</keyword>
<dbReference type="SUPFAM" id="SSF51735">
    <property type="entry name" value="NAD(P)-binding Rossmann-fold domains"/>
    <property type="match status" value="1"/>
</dbReference>
<dbReference type="PROSITE" id="PS00061">
    <property type="entry name" value="ADH_SHORT"/>
    <property type="match status" value="1"/>
</dbReference>
<dbReference type="Proteomes" id="UP000285120">
    <property type="component" value="Unassembled WGS sequence"/>
</dbReference>
<dbReference type="InterPro" id="IPR057326">
    <property type="entry name" value="KR_dom"/>
</dbReference>
<dbReference type="InterPro" id="IPR002347">
    <property type="entry name" value="SDR_fam"/>
</dbReference>
<dbReference type="GO" id="GO:0006633">
    <property type="term" value="P:fatty acid biosynthetic process"/>
    <property type="evidence" value="ECO:0007669"/>
    <property type="project" value="TreeGrafter"/>
</dbReference>
<dbReference type="GO" id="GO:0048038">
    <property type="term" value="F:quinone binding"/>
    <property type="evidence" value="ECO:0007669"/>
    <property type="project" value="TreeGrafter"/>
</dbReference>
<dbReference type="PANTHER" id="PTHR42760:SF133">
    <property type="entry name" value="3-OXOACYL-[ACYL-CARRIER-PROTEIN] REDUCTASE"/>
    <property type="match status" value="1"/>
</dbReference>
<dbReference type="GO" id="GO:0008206">
    <property type="term" value="P:bile acid metabolic process"/>
    <property type="evidence" value="ECO:0007669"/>
    <property type="project" value="UniProtKB-ARBA"/>
</dbReference>
<accession>A0A419V853</accession>
<comment type="caution">
    <text evidence="4">The sequence shown here is derived from an EMBL/GenBank/DDBJ whole genome shotgun (WGS) entry which is preliminary data.</text>
</comment>
<dbReference type="Pfam" id="PF13561">
    <property type="entry name" value="adh_short_C2"/>
    <property type="match status" value="1"/>
</dbReference>
<dbReference type="FunFam" id="3.40.50.720:FF:000084">
    <property type="entry name" value="Short-chain dehydrogenase reductase"/>
    <property type="match status" value="1"/>
</dbReference>
<dbReference type="InterPro" id="IPR020904">
    <property type="entry name" value="Sc_DH/Rdtase_CS"/>
</dbReference>
<feature type="domain" description="Ketoreductase" evidence="3">
    <location>
        <begin position="6"/>
        <end position="189"/>
    </location>
</feature>
<gene>
    <name evidence="4" type="ORF">ATL39_0345</name>
</gene>
<dbReference type="EMBL" id="RAPK01000006">
    <property type="protein sequence ID" value="RKD76133.1"/>
    <property type="molecule type" value="Genomic_DNA"/>
</dbReference>
<evidence type="ECO:0000256" key="1">
    <source>
        <dbReference type="ARBA" id="ARBA00006484"/>
    </source>
</evidence>
<dbReference type="GO" id="GO:0016616">
    <property type="term" value="F:oxidoreductase activity, acting on the CH-OH group of donors, NAD or NADP as acceptor"/>
    <property type="evidence" value="ECO:0007669"/>
    <property type="project" value="UniProtKB-ARBA"/>
</dbReference>
<dbReference type="OrthoDB" id="9803333at2"/>
<name>A0A419V853_9BACL</name>
<dbReference type="InterPro" id="IPR036291">
    <property type="entry name" value="NAD(P)-bd_dom_sf"/>
</dbReference>
<dbReference type="RefSeq" id="WP_120191549.1">
    <property type="nucleotide sequence ID" value="NZ_RAPK01000006.1"/>
</dbReference>
<reference evidence="4 5" key="1">
    <citation type="submission" date="2018-09" db="EMBL/GenBank/DDBJ databases">
        <title>Genomic Encyclopedia of Archaeal and Bacterial Type Strains, Phase II (KMG-II): from individual species to whole genera.</title>
        <authorList>
            <person name="Goeker M."/>
        </authorList>
    </citation>
    <scope>NUCLEOTIDE SEQUENCE [LARGE SCALE GENOMIC DNA]</scope>
    <source>
        <strain evidence="4 5">DSM 17008</strain>
    </source>
</reference>
<proteinExistence type="inferred from homology"/>
<dbReference type="NCBIfam" id="NF005559">
    <property type="entry name" value="PRK07231.1"/>
    <property type="match status" value="1"/>
</dbReference>
<protein>
    <recommendedName>
        <fullName evidence="3">Ketoreductase domain-containing protein</fullName>
    </recommendedName>
</protein>
<comment type="similarity">
    <text evidence="1">Belongs to the short-chain dehydrogenases/reductases (SDR) family.</text>
</comment>
<evidence type="ECO:0000259" key="3">
    <source>
        <dbReference type="SMART" id="SM00822"/>
    </source>
</evidence>